<dbReference type="RefSeq" id="WP_016420985.1">
    <property type="nucleotide sequence ID" value="NZ_CBDFAJ010000104.1"/>
</dbReference>
<dbReference type="Gene3D" id="3.30.2310.20">
    <property type="entry name" value="RelE-like"/>
    <property type="match status" value="1"/>
</dbReference>
<evidence type="ECO:0000313" key="1">
    <source>
        <dbReference type="EMBL" id="SDX06665.1"/>
    </source>
</evidence>
<dbReference type="InterPro" id="IPR035093">
    <property type="entry name" value="RelE/ParE_toxin_dom_sf"/>
</dbReference>
<dbReference type="EMBL" id="FNND01000007">
    <property type="protein sequence ID" value="SDX06665.1"/>
    <property type="molecule type" value="Genomic_DNA"/>
</dbReference>
<evidence type="ECO:0000313" key="2">
    <source>
        <dbReference type="Proteomes" id="UP000182771"/>
    </source>
</evidence>
<sequence>METEYLVLWTAEAKIQYNDILLFWAENNNSPKYAISLNRQVETILDTLRYFPKIGTIYLEEKNIRRIVILRNFSMYYRIIEAEKEVQIITFVDNRSNPKKLKF</sequence>
<gene>
    <name evidence="1" type="ORF">SAMN05444420_107110</name>
</gene>
<proteinExistence type="predicted"/>
<reference evidence="1 2" key="1">
    <citation type="submission" date="2016-10" db="EMBL/GenBank/DDBJ databases">
        <authorList>
            <person name="Varghese N."/>
            <person name="Submissions S."/>
        </authorList>
    </citation>
    <scope>NUCLEOTIDE SEQUENCE [LARGE SCALE GENOMIC DNA]</scope>
    <source>
        <strain evidence="1 2">DSM 11449</strain>
    </source>
</reference>
<accession>A0A1H2YNU9</accession>
<comment type="caution">
    <text evidence="1">The sequence shown here is derived from an EMBL/GenBank/DDBJ whole genome shotgun (WGS) entry which is preliminary data.</text>
</comment>
<name>A0A1H2YNU9_9FLAO</name>
<dbReference type="Proteomes" id="UP000182771">
    <property type="component" value="Unassembled WGS sequence"/>
</dbReference>
<dbReference type="AlphaFoldDB" id="A0A1H2YNU9"/>
<keyword evidence="2" id="KW-1185">Reference proteome</keyword>
<organism evidence="1 2">
    <name type="scientific">Capnocytophaga granulosa</name>
    <dbReference type="NCBI Taxonomy" id="45242"/>
    <lineage>
        <taxon>Bacteria</taxon>
        <taxon>Pseudomonadati</taxon>
        <taxon>Bacteroidota</taxon>
        <taxon>Flavobacteriia</taxon>
        <taxon>Flavobacteriales</taxon>
        <taxon>Flavobacteriaceae</taxon>
        <taxon>Capnocytophaga</taxon>
    </lineage>
</organism>
<dbReference type="OrthoDB" id="1151359at2"/>
<dbReference type="GeneID" id="85017166"/>
<protein>
    <submittedName>
        <fullName evidence="1">Plasmid stabilization system protein ParE</fullName>
    </submittedName>
</protein>